<dbReference type="VEuPathDB" id="VectorBase:HLOH_053333"/>
<dbReference type="EMBL" id="JABSTR010000004">
    <property type="protein sequence ID" value="KAH9368399.1"/>
    <property type="molecule type" value="Genomic_DNA"/>
</dbReference>
<dbReference type="GO" id="GO:0019695">
    <property type="term" value="P:choline metabolic process"/>
    <property type="evidence" value="ECO:0007669"/>
    <property type="project" value="TreeGrafter"/>
</dbReference>
<dbReference type="InterPro" id="IPR050654">
    <property type="entry name" value="AChE-related_enzymes"/>
</dbReference>
<evidence type="ECO:0000256" key="5">
    <source>
        <dbReference type="RuleBase" id="RU361235"/>
    </source>
</evidence>
<proteinExistence type="inferred from homology"/>
<dbReference type="Gene3D" id="3.40.50.1820">
    <property type="entry name" value="alpha/beta hydrolase"/>
    <property type="match status" value="1"/>
</dbReference>
<dbReference type="PANTHER" id="PTHR43918:SF4">
    <property type="entry name" value="CARBOXYLIC ESTER HYDROLASE"/>
    <property type="match status" value="1"/>
</dbReference>
<dbReference type="InterPro" id="IPR029058">
    <property type="entry name" value="AB_hydrolase_fold"/>
</dbReference>
<evidence type="ECO:0000256" key="2">
    <source>
        <dbReference type="ARBA" id="ARBA00022487"/>
    </source>
</evidence>
<evidence type="ECO:0000256" key="3">
    <source>
        <dbReference type="ARBA" id="ARBA00022801"/>
    </source>
</evidence>
<keyword evidence="4" id="KW-0325">Glycoprotein</keyword>
<dbReference type="Proteomes" id="UP000821853">
    <property type="component" value="Chromosome 2"/>
</dbReference>
<evidence type="ECO:0000259" key="6">
    <source>
        <dbReference type="Pfam" id="PF00135"/>
    </source>
</evidence>
<organism evidence="7 8">
    <name type="scientific">Haemaphysalis longicornis</name>
    <name type="common">Bush tick</name>
    <dbReference type="NCBI Taxonomy" id="44386"/>
    <lineage>
        <taxon>Eukaryota</taxon>
        <taxon>Metazoa</taxon>
        <taxon>Ecdysozoa</taxon>
        <taxon>Arthropoda</taxon>
        <taxon>Chelicerata</taxon>
        <taxon>Arachnida</taxon>
        <taxon>Acari</taxon>
        <taxon>Parasitiformes</taxon>
        <taxon>Ixodida</taxon>
        <taxon>Ixodoidea</taxon>
        <taxon>Ixodidae</taxon>
        <taxon>Haemaphysalinae</taxon>
        <taxon>Haemaphysalis</taxon>
    </lineage>
</organism>
<gene>
    <name evidence="7" type="ORF">HPB48_012671</name>
</gene>
<dbReference type="SUPFAM" id="SSF53474">
    <property type="entry name" value="alpha/beta-Hydrolases"/>
    <property type="match status" value="1"/>
</dbReference>
<accession>A0A9J6G026</accession>
<dbReference type="InterPro" id="IPR002018">
    <property type="entry name" value="CarbesteraseB"/>
</dbReference>
<dbReference type="OrthoDB" id="6491688at2759"/>
<sequence length="335" mass="37333">MGLWDQHLLLKWVQRNIASFGGDPKEVTLGGQSAGSTSVGLHAISPHSKGLFKRVIMQSGGPLSMVATIYFRGEGKFINAASALGCYDSKKNLAEQQSEVLACLRRLDPAFIINKVEKFEFTQQMFVPLDKDEFLPFSILTPEPWKKISVGEVLLGSTANEATMFLSVMKTAFPQLVGMMENQYRMLSIIVMAQTLNIPVSTSKEIVRAYFGDDSQEHNQTQVWNTLSEMLGDVLFDCPVQLFADSASGQGVKTYRYVFGYRPTHSVYEEWMGVAHGEDLLYTLGSLPFIGDKSRYVEAMGKTGMDFMDSSSYTPKEEHFMREVVAAWGSFIKTG</sequence>
<name>A0A9J6G026_HAELO</name>
<keyword evidence="8" id="KW-1185">Reference proteome</keyword>
<comment type="caution">
    <text evidence="7">The sequence shown here is derived from an EMBL/GenBank/DDBJ whole genome shotgun (WGS) entry which is preliminary data.</text>
</comment>
<dbReference type="InterPro" id="IPR019826">
    <property type="entry name" value="Carboxylesterase_B_AS"/>
</dbReference>
<dbReference type="GO" id="GO:0005886">
    <property type="term" value="C:plasma membrane"/>
    <property type="evidence" value="ECO:0007669"/>
    <property type="project" value="TreeGrafter"/>
</dbReference>
<keyword evidence="3 5" id="KW-0378">Hydrolase</keyword>
<dbReference type="PANTHER" id="PTHR43918">
    <property type="entry name" value="ACETYLCHOLINESTERASE"/>
    <property type="match status" value="1"/>
</dbReference>
<dbReference type="GO" id="GO:0005615">
    <property type="term" value="C:extracellular space"/>
    <property type="evidence" value="ECO:0007669"/>
    <property type="project" value="TreeGrafter"/>
</dbReference>
<comment type="similarity">
    <text evidence="1 5">Belongs to the type-B carboxylesterase/lipase family.</text>
</comment>
<protein>
    <recommendedName>
        <fullName evidence="5">Carboxylic ester hydrolase</fullName>
        <ecNumber evidence="5">3.1.1.-</ecNumber>
    </recommendedName>
</protein>
<reference evidence="7 8" key="1">
    <citation type="journal article" date="2020" name="Cell">
        <title>Large-Scale Comparative Analyses of Tick Genomes Elucidate Their Genetic Diversity and Vector Capacities.</title>
        <authorList>
            <consortium name="Tick Genome and Microbiome Consortium (TIGMIC)"/>
            <person name="Jia N."/>
            <person name="Wang J."/>
            <person name="Shi W."/>
            <person name="Du L."/>
            <person name="Sun Y."/>
            <person name="Zhan W."/>
            <person name="Jiang J.F."/>
            <person name="Wang Q."/>
            <person name="Zhang B."/>
            <person name="Ji P."/>
            <person name="Bell-Sakyi L."/>
            <person name="Cui X.M."/>
            <person name="Yuan T.T."/>
            <person name="Jiang B.G."/>
            <person name="Yang W.F."/>
            <person name="Lam T.T."/>
            <person name="Chang Q.C."/>
            <person name="Ding S.J."/>
            <person name="Wang X.J."/>
            <person name="Zhu J.G."/>
            <person name="Ruan X.D."/>
            <person name="Zhao L."/>
            <person name="Wei J.T."/>
            <person name="Ye R.Z."/>
            <person name="Que T.C."/>
            <person name="Du C.H."/>
            <person name="Zhou Y.H."/>
            <person name="Cheng J.X."/>
            <person name="Dai P.F."/>
            <person name="Guo W.B."/>
            <person name="Han X.H."/>
            <person name="Huang E.J."/>
            <person name="Li L.F."/>
            <person name="Wei W."/>
            <person name="Gao Y.C."/>
            <person name="Liu J.Z."/>
            <person name="Shao H.Z."/>
            <person name="Wang X."/>
            <person name="Wang C.C."/>
            <person name="Yang T.C."/>
            <person name="Huo Q.B."/>
            <person name="Li W."/>
            <person name="Chen H.Y."/>
            <person name="Chen S.E."/>
            <person name="Zhou L.G."/>
            <person name="Ni X.B."/>
            <person name="Tian J.H."/>
            <person name="Sheng Y."/>
            <person name="Liu T."/>
            <person name="Pan Y.S."/>
            <person name="Xia L.Y."/>
            <person name="Li J."/>
            <person name="Zhao F."/>
            <person name="Cao W.C."/>
        </authorList>
    </citation>
    <scope>NUCLEOTIDE SEQUENCE [LARGE SCALE GENOMIC DNA]</scope>
    <source>
        <strain evidence="7">HaeL-2018</strain>
    </source>
</reference>
<keyword evidence="2" id="KW-0719">Serine esterase</keyword>
<dbReference type="Pfam" id="PF00135">
    <property type="entry name" value="COesterase"/>
    <property type="match status" value="1"/>
</dbReference>
<evidence type="ECO:0000313" key="7">
    <source>
        <dbReference type="EMBL" id="KAH9368399.1"/>
    </source>
</evidence>
<feature type="domain" description="Carboxylesterase type B" evidence="6">
    <location>
        <begin position="1"/>
        <end position="335"/>
    </location>
</feature>
<evidence type="ECO:0000256" key="4">
    <source>
        <dbReference type="ARBA" id="ARBA00023180"/>
    </source>
</evidence>
<dbReference type="EC" id="3.1.1.-" evidence="5"/>
<dbReference type="GO" id="GO:0003990">
    <property type="term" value="F:acetylcholinesterase activity"/>
    <property type="evidence" value="ECO:0007669"/>
    <property type="project" value="TreeGrafter"/>
</dbReference>
<dbReference type="AlphaFoldDB" id="A0A9J6G026"/>
<dbReference type="GO" id="GO:0006581">
    <property type="term" value="P:acetylcholine catabolic process"/>
    <property type="evidence" value="ECO:0007669"/>
    <property type="project" value="TreeGrafter"/>
</dbReference>
<dbReference type="PROSITE" id="PS00122">
    <property type="entry name" value="CARBOXYLESTERASE_B_1"/>
    <property type="match status" value="1"/>
</dbReference>
<evidence type="ECO:0000313" key="8">
    <source>
        <dbReference type="Proteomes" id="UP000821853"/>
    </source>
</evidence>
<evidence type="ECO:0000256" key="1">
    <source>
        <dbReference type="ARBA" id="ARBA00005964"/>
    </source>
</evidence>